<evidence type="ECO:0000256" key="1">
    <source>
        <dbReference type="SAM" id="MobiDB-lite"/>
    </source>
</evidence>
<name>A0AAD7K3J6_9AGAR</name>
<dbReference type="EMBL" id="JARKIB010000008">
    <property type="protein sequence ID" value="KAJ7777443.1"/>
    <property type="molecule type" value="Genomic_DNA"/>
</dbReference>
<keyword evidence="3" id="KW-1185">Reference proteome</keyword>
<proteinExistence type="predicted"/>
<evidence type="ECO:0000313" key="3">
    <source>
        <dbReference type="Proteomes" id="UP001215598"/>
    </source>
</evidence>
<comment type="caution">
    <text evidence="2">The sequence shown here is derived from an EMBL/GenBank/DDBJ whole genome shotgun (WGS) entry which is preliminary data.</text>
</comment>
<reference evidence="2" key="1">
    <citation type="submission" date="2023-03" db="EMBL/GenBank/DDBJ databases">
        <title>Massive genome expansion in bonnet fungi (Mycena s.s.) driven by repeated elements and novel gene families across ecological guilds.</title>
        <authorList>
            <consortium name="Lawrence Berkeley National Laboratory"/>
            <person name="Harder C.B."/>
            <person name="Miyauchi S."/>
            <person name="Viragh M."/>
            <person name="Kuo A."/>
            <person name="Thoen E."/>
            <person name="Andreopoulos B."/>
            <person name="Lu D."/>
            <person name="Skrede I."/>
            <person name="Drula E."/>
            <person name="Henrissat B."/>
            <person name="Morin E."/>
            <person name="Kohler A."/>
            <person name="Barry K."/>
            <person name="LaButti K."/>
            <person name="Morin E."/>
            <person name="Salamov A."/>
            <person name="Lipzen A."/>
            <person name="Mereny Z."/>
            <person name="Hegedus B."/>
            <person name="Baldrian P."/>
            <person name="Stursova M."/>
            <person name="Weitz H."/>
            <person name="Taylor A."/>
            <person name="Grigoriev I.V."/>
            <person name="Nagy L.G."/>
            <person name="Martin F."/>
            <person name="Kauserud H."/>
        </authorList>
    </citation>
    <scope>NUCLEOTIDE SEQUENCE</scope>
    <source>
        <strain evidence="2">CBHHK182m</strain>
    </source>
</reference>
<dbReference type="AlphaFoldDB" id="A0AAD7K3J6"/>
<gene>
    <name evidence="2" type="ORF">B0H16DRAFT_958387</name>
</gene>
<sequence length="223" mass="24478">MSVLQFRRVAPLQKYKETGGVLYFLPPQPATSCLPLTPETSPTKRLSMSYDNATIIDLLDDLDLDIRGFQDATPEASLLFPLDFSNPEASTSTVCEYVASTGDDDDDDDEFSPTFELLEEIELDPRQWCAAGPPVWDTLPVPLLIVDATEDRLLKGVKGLTIEVPPLSPSRAGSRPLPKENLASPTSPIEGKFARLRDRGSSLALRAFNSTLGSPEIHHRVLI</sequence>
<feature type="region of interest" description="Disordered" evidence="1">
    <location>
        <begin position="165"/>
        <end position="191"/>
    </location>
</feature>
<protein>
    <submittedName>
        <fullName evidence="2">Uncharacterized protein</fullName>
    </submittedName>
</protein>
<evidence type="ECO:0000313" key="2">
    <source>
        <dbReference type="EMBL" id="KAJ7777443.1"/>
    </source>
</evidence>
<accession>A0AAD7K3J6</accession>
<dbReference type="Proteomes" id="UP001215598">
    <property type="component" value="Unassembled WGS sequence"/>
</dbReference>
<organism evidence="2 3">
    <name type="scientific">Mycena metata</name>
    <dbReference type="NCBI Taxonomy" id="1033252"/>
    <lineage>
        <taxon>Eukaryota</taxon>
        <taxon>Fungi</taxon>
        <taxon>Dikarya</taxon>
        <taxon>Basidiomycota</taxon>
        <taxon>Agaricomycotina</taxon>
        <taxon>Agaricomycetes</taxon>
        <taxon>Agaricomycetidae</taxon>
        <taxon>Agaricales</taxon>
        <taxon>Marasmiineae</taxon>
        <taxon>Mycenaceae</taxon>
        <taxon>Mycena</taxon>
    </lineage>
</organism>